<evidence type="ECO:0000313" key="3">
    <source>
        <dbReference type="Proteomes" id="UP001601976"/>
    </source>
</evidence>
<evidence type="ECO:0000313" key="2">
    <source>
        <dbReference type="EMBL" id="MFF3341769.1"/>
    </source>
</evidence>
<feature type="region of interest" description="Disordered" evidence="1">
    <location>
        <begin position="1"/>
        <end position="31"/>
    </location>
</feature>
<name>A0ABW6RJP4_9ACTN</name>
<feature type="compositionally biased region" description="Basic and acidic residues" evidence="1">
    <location>
        <begin position="18"/>
        <end position="31"/>
    </location>
</feature>
<dbReference type="RefSeq" id="WP_387896737.1">
    <property type="nucleotide sequence ID" value="NZ_JBIAPK010000007.1"/>
</dbReference>
<feature type="compositionally biased region" description="Low complexity" evidence="1">
    <location>
        <begin position="138"/>
        <end position="155"/>
    </location>
</feature>
<protein>
    <submittedName>
        <fullName evidence="2">Uncharacterized protein</fullName>
    </submittedName>
</protein>
<organism evidence="2 3">
    <name type="scientific">Streptomyces flavidovirens</name>
    <dbReference type="NCBI Taxonomy" id="67298"/>
    <lineage>
        <taxon>Bacteria</taxon>
        <taxon>Bacillati</taxon>
        <taxon>Actinomycetota</taxon>
        <taxon>Actinomycetes</taxon>
        <taxon>Kitasatosporales</taxon>
        <taxon>Streptomycetaceae</taxon>
        <taxon>Streptomyces</taxon>
    </lineage>
</organism>
<feature type="compositionally biased region" description="Basic and acidic residues" evidence="1">
    <location>
        <begin position="283"/>
        <end position="297"/>
    </location>
</feature>
<gene>
    <name evidence="2" type="ORF">ACFYWW_24085</name>
</gene>
<evidence type="ECO:0000256" key="1">
    <source>
        <dbReference type="SAM" id="MobiDB-lite"/>
    </source>
</evidence>
<feature type="compositionally biased region" description="Pro residues" evidence="1">
    <location>
        <begin position="255"/>
        <end position="269"/>
    </location>
</feature>
<comment type="caution">
    <text evidence="2">The sequence shown here is derived from an EMBL/GenBank/DDBJ whole genome shotgun (WGS) entry which is preliminary data.</text>
</comment>
<dbReference type="EMBL" id="JBIAPK010000007">
    <property type="protein sequence ID" value="MFF3341769.1"/>
    <property type="molecule type" value="Genomic_DNA"/>
</dbReference>
<sequence>MRRVWKQPQAQARTRRRTGADAQDREAVGEEAATREVEALLAAVRRSAPRPGGANEEAALAAYREARDSGAHAVPGRWWQARRRDDWRPSRRWRGALPARAAFASVAATVTLGGVALAAGTGAIPAPFGIGGGGSGGPSAATATRTGTPSTPGAARESAAEGAVRLPSAGVTRSGSARPTRAQDDVAHCVAYLASNGRSVSGAATERLTADAADAGMTVEAYCEDVVAAEERQQGTGAGDTGSTKAPKGSKPPKKPGTPPKAPPVPPPAKPDDNAAGGSAVKPTERADPTKPTDQREPGNGGRPAGKGTPQGKGETDPPTP</sequence>
<feature type="compositionally biased region" description="Gly residues" evidence="1">
    <location>
        <begin position="299"/>
        <end position="311"/>
    </location>
</feature>
<keyword evidence="3" id="KW-1185">Reference proteome</keyword>
<reference evidence="2 3" key="1">
    <citation type="submission" date="2024-10" db="EMBL/GenBank/DDBJ databases">
        <title>The Natural Products Discovery Center: Release of the First 8490 Sequenced Strains for Exploring Actinobacteria Biosynthetic Diversity.</title>
        <authorList>
            <person name="Kalkreuter E."/>
            <person name="Kautsar S.A."/>
            <person name="Yang D."/>
            <person name="Bader C.D."/>
            <person name="Teijaro C.N."/>
            <person name="Fluegel L."/>
            <person name="Davis C.M."/>
            <person name="Simpson J.R."/>
            <person name="Lauterbach L."/>
            <person name="Steele A.D."/>
            <person name="Gui C."/>
            <person name="Meng S."/>
            <person name="Li G."/>
            <person name="Viehrig K."/>
            <person name="Ye F."/>
            <person name="Su P."/>
            <person name="Kiefer A.F."/>
            <person name="Nichols A."/>
            <person name="Cepeda A.J."/>
            <person name="Yan W."/>
            <person name="Fan B."/>
            <person name="Jiang Y."/>
            <person name="Adhikari A."/>
            <person name="Zheng C.-J."/>
            <person name="Schuster L."/>
            <person name="Cowan T.M."/>
            <person name="Smanski M.J."/>
            <person name="Chevrette M.G."/>
            <person name="De Carvalho L.P.S."/>
            <person name="Shen B."/>
        </authorList>
    </citation>
    <scope>NUCLEOTIDE SEQUENCE [LARGE SCALE GENOMIC DNA]</scope>
    <source>
        <strain evidence="2 3">NPDC003029</strain>
    </source>
</reference>
<feature type="region of interest" description="Disordered" evidence="1">
    <location>
        <begin position="228"/>
        <end position="321"/>
    </location>
</feature>
<dbReference type="Proteomes" id="UP001601976">
    <property type="component" value="Unassembled WGS sequence"/>
</dbReference>
<proteinExistence type="predicted"/>
<feature type="region of interest" description="Disordered" evidence="1">
    <location>
        <begin position="134"/>
        <end position="182"/>
    </location>
</feature>
<accession>A0ABW6RJP4</accession>